<dbReference type="Gramene" id="KGN53501">
    <property type="protein sequence ID" value="KGN53501"/>
    <property type="gene ID" value="Csa_4G062370"/>
</dbReference>
<accession>A0A0A0L078</accession>
<proteinExistence type="predicted"/>
<sequence>MSILGSKIFNLKNWSQITKSFLSFLNSLRTLLSFVNPFVSSSSQSQFCALSFSPSVSLRFSSYSDGHPKGFLKI</sequence>
<protein>
    <submittedName>
        <fullName evidence="1">Uncharacterized protein</fullName>
    </submittedName>
</protein>
<evidence type="ECO:0000313" key="1">
    <source>
        <dbReference type="EMBL" id="KGN53501.1"/>
    </source>
</evidence>
<gene>
    <name evidence="1" type="ORF">Csa_4G062370</name>
</gene>
<reference evidence="1 2" key="3">
    <citation type="journal article" date="2010" name="BMC Genomics">
        <title>Transcriptome sequencing and comparative analysis of cucumber flowers with different sex types.</title>
        <authorList>
            <person name="Guo S."/>
            <person name="Zheng Y."/>
            <person name="Joung J.G."/>
            <person name="Liu S."/>
            <person name="Zhang Z."/>
            <person name="Crasta O.R."/>
            <person name="Sobral B.W."/>
            <person name="Xu Y."/>
            <person name="Huang S."/>
            <person name="Fei Z."/>
        </authorList>
    </citation>
    <scope>NUCLEOTIDE SEQUENCE [LARGE SCALE GENOMIC DNA]</scope>
    <source>
        <strain evidence="2">cv. 9930</strain>
    </source>
</reference>
<organism evidence="1 2">
    <name type="scientific">Cucumis sativus</name>
    <name type="common">Cucumber</name>
    <dbReference type="NCBI Taxonomy" id="3659"/>
    <lineage>
        <taxon>Eukaryota</taxon>
        <taxon>Viridiplantae</taxon>
        <taxon>Streptophyta</taxon>
        <taxon>Embryophyta</taxon>
        <taxon>Tracheophyta</taxon>
        <taxon>Spermatophyta</taxon>
        <taxon>Magnoliopsida</taxon>
        <taxon>eudicotyledons</taxon>
        <taxon>Gunneridae</taxon>
        <taxon>Pentapetalae</taxon>
        <taxon>rosids</taxon>
        <taxon>fabids</taxon>
        <taxon>Cucurbitales</taxon>
        <taxon>Cucurbitaceae</taxon>
        <taxon>Benincaseae</taxon>
        <taxon>Cucumis</taxon>
    </lineage>
</organism>
<name>A0A0A0L078_CUCSA</name>
<dbReference type="AlphaFoldDB" id="A0A0A0L078"/>
<dbReference type="Proteomes" id="UP000029981">
    <property type="component" value="Chromosome 4"/>
</dbReference>
<reference evidence="1 2" key="1">
    <citation type="journal article" date="2009" name="Nat. Genet.">
        <title>The genome of the cucumber, Cucumis sativus L.</title>
        <authorList>
            <person name="Huang S."/>
            <person name="Li R."/>
            <person name="Zhang Z."/>
            <person name="Li L."/>
            <person name="Gu X."/>
            <person name="Fan W."/>
            <person name="Lucas W.J."/>
            <person name="Wang X."/>
            <person name="Xie B."/>
            <person name="Ni P."/>
            <person name="Ren Y."/>
            <person name="Zhu H."/>
            <person name="Li J."/>
            <person name="Lin K."/>
            <person name="Jin W."/>
            <person name="Fei Z."/>
            <person name="Li G."/>
            <person name="Staub J."/>
            <person name="Kilian A."/>
            <person name="van der Vossen E.A."/>
            <person name="Wu Y."/>
            <person name="Guo J."/>
            <person name="He J."/>
            <person name="Jia Z."/>
            <person name="Ren Y."/>
            <person name="Tian G."/>
            <person name="Lu Y."/>
            <person name="Ruan J."/>
            <person name="Qian W."/>
            <person name="Wang M."/>
            <person name="Huang Q."/>
            <person name="Li B."/>
            <person name="Xuan Z."/>
            <person name="Cao J."/>
            <person name="Asan"/>
            <person name="Wu Z."/>
            <person name="Zhang J."/>
            <person name="Cai Q."/>
            <person name="Bai Y."/>
            <person name="Zhao B."/>
            <person name="Han Y."/>
            <person name="Li Y."/>
            <person name="Li X."/>
            <person name="Wang S."/>
            <person name="Shi Q."/>
            <person name="Liu S."/>
            <person name="Cho W.K."/>
            <person name="Kim J.Y."/>
            <person name="Xu Y."/>
            <person name="Heller-Uszynska K."/>
            <person name="Miao H."/>
            <person name="Cheng Z."/>
            <person name="Zhang S."/>
            <person name="Wu J."/>
            <person name="Yang Y."/>
            <person name="Kang H."/>
            <person name="Li M."/>
            <person name="Liang H."/>
            <person name="Ren X."/>
            <person name="Shi Z."/>
            <person name="Wen M."/>
            <person name="Jian M."/>
            <person name="Yang H."/>
            <person name="Zhang G."/>
            <person name="Yang Z."/>
            <person name="Chen R."/>
            <person name="Liu S."/>
            <person name="Li J."/>
            <person name="Ma L."/>
            <person name="Liu H."/>
            <person name="Zhou Y."/>
            <person name="Zhao J."/>
            <person name="Fang X."/>
            <person name="Li G."/>
            <person name="Fang L."/>
            <person name="Li Y."/>
            <person name="Liu D."/>
            <person name="Zheng H."/>
            <person name="Zhang Y."/>
            <person name="Qin N."/>
            <person name="Li Z."/>
            <person name="Yang G."/>
            <person name="Yang S."/>
            <person name="Bolund L."/>
            <person name="Kristiansen K."/>
            <person name="Zheng H."/>
            <person name="Li S."/>
            <person name="Zhang X."/>
            <person name="Yang H."/>
            <person name="Wang J."/>
            <person name="Sun R."/>
            <person name="Zhang B."/>
            <person name="Jiang S."/>
            <person name="Wang J."/>
            <person name="Du Y."/>
            <person name="Li S."/>
        </authorList>
    </citation>
    <scope>NUCLEOTIDE SEQUENCE [LARGE SCALE GENOMIC DNA]</scope>
    <source>
        <strain evidence="2">cv. 9930</strain>
    </source>
</reference>
<keyword evidence="2" id="KW-1185">Reference proteome</keyword>
<reference evidence="1 2" key="4">
    <citation type="journal article" date="2011" name="BMC Genomics">
        <title>RNA-Seq improves annotation of protein-coding genes in the cucumber genome.</title>
        <authorList>
            <person name="Li Z."/>
            <person name="Zhang Z."/>
            <person name="Yan P."/>
            <person name="Huang S."/>
            <person name="Fei Z."/>
            <person name="Lin K."/>
        </authorList>
    </citation>
    <scope>NUCLEOTIDE SEQUENCE [LARGE SCALE GENOMIC DNA]</scope>
    <source>
        <strain evidence="2">cv. 9930</strain>
    </source>
</reference>
<dbReference type="EMBL" id="CM002925">
    <property type="protein sequence ID" value="KGN53501.1"/>
    <property type="molecule type" value="Genomic_DNA"/>
</dbReference>
<evidence type="ECO:0000313" key="2">
    <source>
        <dbReference type="Proteomes" id="UP000029981"/>
    </source>
</evidence>
<reference evidence="1 2" key="2">
    <citation type="journal article" date="2009" name="PLoS ONE">
        <title>An integrated genetic and cytogenetic map of the cucumber genome.</title>
        <authorList>
            <person name="Ren Y."/>
            <person name="Zhang Z."/>
            <person name="Liu J."/>
            <person name="Staub J.E."/>
            <person name="Han Y."/>
            <person name="Cheng Z."/>
            <person name="Li X."/>
            <person name="Lu J."/>
            <person name="Miao H."/>
            <person name="Kang H."/>
            <person name="Xie B."/>
            <person name="Gu X."/>
            <person name="Wang X."/>
            <person name="Du Y."/>
            <person name="Jin W."/>
            <person name="Huang S."/>
        </authorList>
    </citation>
    <scope>NUCLEOTIDE SEQUENCE [LARGE SCALE GENOMIC DNA]</scope>
    <source>
        <strain evidence="2">cv. 9930</strain>
    </source>
</reference>